<dbReference type="GO" id="GO:0006313">
    <property type="term" value="P:DNA transposition"/>
    <property type="evidence" value="ECO:0007669"/>
    <property type="project" value="UniProtKB-UniRule"/>
</dbReference>
<dbReference type="NCBIfam" id="NF001399">
    <property type="entry name" value="PRK00283.1"/>
    <property type="match status" value="1"/>
</dbReference>
<protein>
    <recommendedName>
        <fullName evidence="3 11">Tyrosine recombinase XerC</fullName>
    </recommendedName>
</protein>
<keyword evidence="15" id="KW-1185">Reference proteome</keyword>
<evidence type="ECO:0000256" key="3">
    <source>
        <dbReference type="ARBA" id="ARBA00015804"/>
    </source>
</evidence>
<proteinExistence type="inferred from homology"/>
<dbReference type="OrthoDB" id="9801717at2"/>
<evidence type="ECO:0000256" key="7">
    <source>
        <dbReference type="ARBA" id="ARBA00022908"/>
    </source>
</evidence>
<dbReference type="HAMAP" id="MF_01808">
    <property type="entry name" value="Recomb_XerC_XerD"/>
    <property type="match status" value="1"/>
</dbReference>
<keyword evidence="9 11" id="KW-0233">DNA recombination</keyword>
<evidence type="ECO:0000256" key="6">
    <source>
        <dbReference type="ARBA" id="ARBA00022829"/>
    </source>
</evidence>
<dbReference type="PROSITE" id="PS51898">
    <property type="entry name" value="TYR_RECOMBINASE"/>
    <property type="match status" value="1"/>
</dbReference>
<dbReference type="InterPro" id="IPR013762">
    <property type="entry name" value="Integrase-like_cat_sf"/>
</dbReference>
<dbReference type="GO" id="GO:0007059">
    <property type="term" value="P:chromosome segregation"/>
    <property type="evidence" value="ECO:0007669"/>
    <property type="project" value="UniProtKB-UniRule"/>
</dbReference>
<feature type="active site" description="O-(3'-phospho-DNA)-tyrosine intermediate" evidence="11">
    <location>
        <position position="297"/>
    </location>
</feature>
<dbReference type="SUPFAM" id="SSF56349">
    <property type="entry name" value="DNA breaking-rejoining enzymes"/>
    <property type="match status" value="1"/>
</dbReference>
<dbReference type="InterPro" id="IPR011010">
    <property type="entry name" value="DNA_brk_join_enz"/>
</dbReference>
<keyword evidence="5 11" id="KW-0132">Cell division</keyword>
<dbReference type="Gene3D" id="1.10.443.10">
    <property type="entry name" value="Intergrase catalytic core"/>
    <property type="match status" value="1"/>
</dbReference>
<comment type="subcellular location">
    <subcellularLocation>
        <location evidence="1 11">Cytoplasm</location>
    </subcellularLocation>
</comment>
<dbReference type="CDD" id="cd00798">
    <property type="entry name" value="INT_XerDC_C"/>
    <property type="match status" value="1"/>
</dbReference>
<feature type="active site" evidence="11">
    <location>
        <position position="169"/>
    </location>
</feature>
<keyword evidence="8 11" id="KW-0238">DNA-binding</keyword>
<dbReference type="InterPro" id="IPR044068">
    <property type="entry name" value="CB"/>
</dbReference>
<dbReference type="InterPro" id="IPR010998">
    <property type="entry name" value="Integrase_recombinase_N"/>
</dbReference>
<dbReference type="GO" id="GO:0003677">
    <property type="term" value="F:DNA binding"/>
    <property type="evidence" value="ECO:0007669"/>
    <property type="project" value="UniProtKB-UniRule"/>
</dbReference>
<dbReference type="Pfam" id="PF02899">
    <property type="entry name" value="Phage_int_SAM_1"/>
    <property type="match status" value="1"/>
</dbReference>
<evidence type="ECO:0000313" key="14">
    <source>
        <dbReference type="EMBL" id="PJC94526.1"/>
    </source>
</evidence>
<evidence type="ECO:0000259" key="12">
    <source>
        <dbReference type="PROSITE" id="PS51898"/>
    </source>
</evidence>
<evidence type="ECO:0000256" key="1">
    <source>
        <dbReference type="ARBA" id="ARBA00004496"/>
    </source>
</evidence>
<comment type="similarity">
    <text evidence="2 11">Belongs to the 'phage' integrase family. XerC subfamily.</text>
</comment>
<dbReference type="InterPro" id="IPR011931">
    <property type="entry name" value="Recomb_XerC"/>
</dbReference>
<feature type="domain" description="Tyr recombinase" evidence="12">
    <location>
        <begin position="129"/>
        <end position="310"/>
    </location>
</feature>
<gene>
    <name evidence="11 14" type="primary">xerC</name>
    <name evidence="14" type="ORF">CUC44_04290</name>
</gene>
<evidence type="ECO:0000256" key="11">
    <source>
        <dbReference type="HAMAP-Rule" id="MF_01808"/>
    </source>
</evidence>
<accession>A0A2M8HD72</accession>
<dbReference type="PROSITE" id="PS51900">
    <property type="entry name" value="CB"/>
    <property type="match status" value="1"/>
</dbReference>
<dbReference type="InterPro" id="IPR004107">
    <property type="entry name" value="Integrase_SAM-like_N"/>
</dbReference>
<evidence type="ECO:0000259" key="13">
    <source>
        <dbReference type="PROSITE" id="PS51900"/>
    </source>
</evidence>
<feature type="active site" evidence="11">
    <location>
        <position position="288"/>
    </location>
</feature>
<dbReference type="GO" id="GO:0005737">
    <property type="term" value="C:cytoplasm"/>
    <property type="evidence" value="ECO:0007669"/>
    <property type="project" value="UniProtKB-SubCell"/>
</dbReference>
<dbReference type="GO" id="GO:0051301">
    <property type="term" value="P:cell division"/>
    <property type="evidence" value="ECO:0007669"/>
    <property type="project" value="UniProtKB-UniRule"/>
</dbReference>
<comment type="function">
    <text evidence="11">Site-specific tyrosine recombinase, which acts by catalyzing the cutting and rejoining of the recombining DNA molecules. The XerC-XerD complex is essential to convert dimers of the bacterial chromosome into monomers to permit their segregation at cell division. It also contributes to the segregational stability of plasmids.</text>
</comment>
<comment type="caution">
    <text evidence="14">The sequence shown here is derived from an EMBL/GenBank/DDBJ whole genome shotgun (WGS) entry which is preliminary data.</text>
</comment>
<evidence type="ECO:0000256" key="8">
    <source>
        <dbReference type="ARBA" id="ARBA00023125"/>
    </source>
</evidence>
<comment type="subunit">
    <text evidence="11">Forms a cyclic heterotetrameric complex composed of two molecules of XerC and two molecules of XerD.</text>
</comment>
<dbReference type="AlphaFoldDB" id="A0A2M8HD72"/>
<evidence type="ECO:0000256" key="10">
    <source>
        <dbReference type="ARBA" id="ARBA00023306"/>
    </source>
</evidence>
<feature type="active site" evidence="11">
    <location>
        <position position="193"/>
    </location>
</feature>
<name>A0A2M8HD72_9GAMM</name>
<dbReference type="Gene3D" id="1.10.150.130">
    <property type="match status" value="1"/>
</dbReference>
<evidence type="ECO:0000256" key="2">
    <source>
        <dbReference type="ARBA" id="ARBA00006657"/>
    </source>
</evidence>
<evidence type="ECO:0000256" key="9">
    <source>
        <dbReference type="ARBA" id="ARBA00023172"/>
    </source>
</evidence>
<dbReference type="SUPFAM" id="SSF47823">
    <property type="entry name" value="lambda integrase-like, N-terminal domain"/>
    <property type="match status" value="1"/>
</dbReference>
<keyword evidence="10 11" id="KW-0131">Cell cycle</keyword>
<dbReference type="InterPro" id="IPR002104">
    <property type="entry name" value="Integrase_catalytic"/>
</dbReference>
<keyword evidence="7 11" id="KW-0229">DNA integration</keyword>
<evidence type="ECO:0000256" key="5">
    <source>
        <dbReference type="ARBA" id="ARBA00022618"/>
    </source>
</evidence>
<dbReference type="RefSeq" id="WP_100858743.1">
    <property type="nucleotide sequence ID" value="NZ_PGCP01000004.1"/>
</dbReference>
<keyword evidence="4 11" id="KW-0963">Cytoplasm</keyword>
<dbReference type="EMBL" id="PGCP01000004">
    <property type="protein sequence ID" value="PJC94526.1"/>
    <property type="molecule type" value="Genomic_DNA"/>
</dbReference>
<dbReference type="InterPro" id="IPR023009">
    <property type="entry name" value="Tyrosine_recombinase_XerC/XerD"/>
</dbReference>
<organism evidence="14 15">
    <name type="scientific">Aeromonas lusitana</name>
    <dbReference type="NCBI Taxonomy" id="931529"/>
    <lineage>
        <taxon>Bacteria</taxon>
        <taxon>Pseudomonadati</taxon>
        <taxon>Pseudomonadota</taxon>
        <taxon>Gammaproteobacteria</taxon>
        <taxon>Aeromonadales</taxon>
        <taxon>Aeromonadaceae</taxon>
        <taxon>Aeromonas</taxon>
    </lineage>
</organism>
<reference evidence="14 15" key="1">
    <citation type="submission" date="2017-11" db="EMBL/GenBank/DDBJ databases">
        <title>Draft genome sequence of environmental isolate Aeromonas lusitania sp. nov. MDC 2473.</title>
        <authorList>
            <person name="Colston S.M."/>
            <person name="Navarro A."/>
            <person name="Martinez-Murcia A.J."/>
            <person name="Graf J."/>
        </authorList>
    </citation>
    <scope>NUCLEOTIDE SEQUENCE [LARGE SCALE GENOMIC DNA]</scope>
    <source>
        <strain evidence="14 15">MDC 2473</strain>
    </source>
</reference>
<dbReference type="Pfam" id="PF00589">
    <property type="entry name" value="Phage_integrase"/>
    <property type="match status" value="1"/>
</dbReference>
<dbReference type="Proteomes" id="UP000232060">
    <property type="component" value="Unassembled WGS sequence"/>
</dbReference>
<dbReference type="NCBIfam" id="TIGR02224">
    <property type="entry name" value="recomb_XerC"/>
    <property type="match status" value="1"/>
</dbReference>
<evidence type="ECO:0000256" key="4">
    <source>
        <dbReference type="ARBA" id="ARBA00022490"/>
    </source>
</evidence>
<dbReference type="InterPro" id="IPR050090">
    <property type="entry name" value="Tyrosine_recombinase_XerCD"/>
</dbReference>
<keyword evidence="6 11" id="KW-0159">Chromosome partition</keyword>
<sequence length="326" mass="36749">MAKTPARSPTKAQPPVAEPLPAALADELAAFIEYLRVERQLSPHTRSNYQAHLEAMTAELVRLGLSDWTRLEASQVRSLVTRMHKGGLAPRSLATKVSALRSFCDWQVRQGRLVANPARGIVTPKQGRPLPKNLDVDEMYQLLNITDEQDPLAVRDRAIMELMYSSGLRLAELVGLNLVDIKLDERQLRVTGKGSRERVLPMGRMAVEWLQKWLKIRPLLAGDEEQALFVSKRKQRLSARSVQERLDGWGNKQALNAHVHPHKLRHSFATHMLESSGDLRAVQELLGHADLSTTQIYTHLDFQHLAKVYDSAHPRAKRDASTPDDE</sequence>
<dbReference type="GO" id="GO:0009037">
    <property type="term" value="F:tyrosine-based site-specific recombinase activity"/>
    <property type="evidence" value="ECO:0007669"/>
    <property type="project" value="UniProtKB-UniRule"/>
</dbReference>
<feature type="active site" evidence="11">
    <location>
        <position position="262"/>
    </location>
</feature>
<evidence type="ECO:0000313" key="15">
    <source>
        <dbReference type="Proteomes" id="UP000232060"/>
    </source>
</evidence>
<dbReference type="PANTHER" id="PTHR30349:SF81">
    <property type="entry name" value="TYROSINE RECOMBINASE XERC"/>
    <property type="match status" value="1"/>
</dbReference>
<dbReference type="PANTHER" id="PTHR30349">
    <property type="entry name" value="PHAGE INTEGRASE-RELATED"/>
    <property type="match status" value="1"/>
</dbReference>
<feature type="domain" description="Core-binding (CB)" evidence="13">
    <location>
        <begin position="22"/>
        <end position="108"/>
    </location>
</feature>
<feature type="active site" evidence="11">
    <location>
        <position position="265"/>
    </location>
</feature>